<dbReference type="AlphaFoldDB" id="A0A8S0RPJ3"/>
<dbReference type="Proteomes" id="UP000594638">
    <property type="component" value="Unassembled WGS sequence"/>
</dbReference>
<gene>
    <name evidence="1" type="ORF">OLEA9_A113015</name>
</gene>
<dbReference type="EMBL" id="CACTIH010003659">
    <property type="protein sequence ID" value="CAA2980980.1"/>
    <property type="molecule type" value="Genomic_DNA"/>
</dbReference>
<protein>
    <submittedName>
        <fullName evidence="1">Uncharacterized protein</fullName>
    </submittedName>
</protein>
<comment type="caution">
    <text evidence="1">The sequence shown here is derived from an EMBL/GenBank/DDBJ whole genome shotgun (WGS) entry which is preliminary data.</text>
</comment>
<sequence>MSFFGSQELHQVVFRMLVLGGVQVDAGYFIRCSGGETYSLFTAATAHAYDDSTRRVMRDRETIGSQGVINLFKLLIKIAVVTIRSFKLLSAVLETSAANFRVFVWYLQMIFWWTVTPYGEGAKYGLLVLWLW</sequence>
<proteinExistence type="predicted"/>
<name>A0A8S0RPJ3_OLEEU</name>
<keyword evidence="2" id="KW-1185">Reference proteome</keyword>
<evidence type="ECO:0000313" key="2">
    <source>
        <dbReference type="Proteomes" id="UP000594638"/>
    </source>
</evidence>
<evidence type="ECO:0000313" key="1">
    <source>
        <dbReference type="EMBL" id="CAA2980980.1"/>
    </source>
</evidence>
<organism evidence="1 2">
    <name type="scientific">Olea europaea subsp. europaea</name>
    <dbReference type="NCBI Taxonomy" id="158383"/>
    <lineage>
        <taxon>Eukaryota</taxon>
        <taxon>Viridiplantae</taxon>
        <taxon>Streptophyta</taxon>
        <taxon>Embryophyta</taxon>
        <taxon>Tracheophyta</taxon>
        <taxon>Spermatophyta</taxon>
        <taxon>Magnoliopsida</taxon>
        <taxon>eudicotyledons</taxon>
        <taxon>Gunneridae</taxon>
        <taxon>Pentapetalae</taxon>
        <taxon>asterids</taxon>
        <taxon>lamiids</taxon>
        <taxon>Lamiales</taxon>
        <taxon>Oleaceae</taxon>
        <taxon>Oleeae</taxon>
        <taxon>Olea</taxon>
    </lineage>
</organism>
<dbReference type="Gramene" id="OE9A113015T1">
    <property type="protein sequence ID" value="OE9A113015C1"/>
    <property type="gene ID" value="OE9A113015"/>
</dbReference>
<reference evidence="1 2" key="1">
    <citation type="submission" date="2019-12" db="EMBL/GenBank/DDBJ databases">
        <authorList>
            <person name="Alioto T."/>
            <person name="Alioto T."/>
            <person name="Gomez Garrido J."/>
        </authorList>
    </citation>
    <scope>NUCLEOTIDE SEQUENCE [LARGE SCALE GENOMIC DNA]</scope>
</reference>
<accession>A0A8S0RPJ3</accession>